<feature type="region of interest" description="Disordered" evidence="3">
    <location>
        <begin position="30"/>
        <end position="49"/>
    </location>
</feature>
<feature type="domain" description="DNA replication factor Cdt1 C-terminal" evidence="4">
    <location>
        <begin position="385"/>
        <end position="505"/>
    </location>
</feature>
<evidence type="ECO:0000313" key="5">
    <source>
        <dbReference type="EMBL" id="OCB84617.1"/>
    </source>
</evidence>
<feature type="region of interest" description="Disordered" evidence="3">
    <location>
        <begin position="251"/>
        <end position="412"/>
    </location>
</feature>
<keyword evidence="6" id="KW-1185">Reference proteome</keyword>
<feature type="compositionally biased region" description="Polar residues" evidence="3">
    <location>
        <begin position="251"/>
        <end position="269"/>
    </location>
</feature>
<dbReference type="Pfam" id="PF16679">
    <property type="entry name" value="CDT1_C"/>
    <property type="match status" value="1"/>
</dbReference>
<sequence length="577" mass="62639">MSDLYTALRVSPRKKRVYNSDDEDVLIPKKLRASAPTPPATPKKPVSSCTKPLPEHLARFQSLQSSLHHALSHSLATAAVCPSSDTGVVPNVLNHHTLTSALGLSRTCTTDDIKRLCWLWEWDGKTLPSKEDDDNPFLDRPEKKLEQPKQWKRGGIGLIITPTTYLPKSGGKRVLVYGIGIEVEMNIDKQMTGGMAAVARWTAAGDHRMKALTKKLHRWVELHARAAKVPNVPLADLPPLIQSAPKQSALTQRLASLSPKSPKTVTPSRSAAPLECPPSPSRSSPTKPRIIAGKSTPREFAVPFPITPKSLPRQKTQAKPSDIPFPQTPSTSRISGKASATPSTPRTPALSDASECSRPVTPVHQTGKNAATAPETPSTSRRAALYERIRKKSESQVPATPSRARIASSSSNMTRDQLLKLGQEEMRRRCVLGRLGGVAESIWMFFSSPTNTASLIATPRKRRSQPSEEVAQAVVKSSPVPISIAEAHESIDLLVSFCPFFLKKANVGGEEWLEMPASAAGSGTSQPSTPASPGRRIGGANNSDEEIKSLSPKRVKRDVGGLRQVRERIKRELEASD</sequence>
<accession>A0A9Q5MYM6</accession>
<protein>
    <recommendedName>
        <fullName evidence="4">DNA replication factor Cdt1 C-terminal domain-containing protein</fullName>
    </recommendedName>
</protein>
<evidence type="ECO:0000259" key="4">
    <source>
        <dbReference type="Pfam" id="PF16679"/>
    </source>
</evidence>
<dbReference type="InterPro" id="IPR032054">
    <property type="entry name" value="Cdt1_C"/>
</dbReference>
<dbReference type="OrthoDB" id="3366139at2759"/>
<feature type="region of interest" description="Disordered" evidence="3">
    <location>
        <begin position="517"/>
        <end position="561"/>
    </location>
</feature>
<name>A0A9Q5MYM6_SANBA</name>
<dbReference type="EMBL" id="LNZH02000215">
    <property type="protein sequence ID" value="OCB84617.1"/>
    <property type="molecule type" value="Genomic_DNA"/>
</dbReference>
<organism evidence="5 6">
    <name type="scientific">Sanghuangporus baumii</name>
    <name type="common">Phellinus baumii</name>
    <dbReference type="NCBI Taxonomy" id="108892"/>
    <lineage>
        <taxon>Eukaryota</taxon>
        <taxon>Fungi</taxon>
        <taxon>Dikarya</taxon>
        <taxon>Basidiomycota</taxon>
        <taxon>Agaricomycotina</taxon>
        <taxon>Agaricomycetes</taxon>
        <taxon>Hymenochaetales</taxon>
        <taxon>Hymenochaetaceae</taxon>
        <taxon>Sanghuangporus</taxon>
    </lineage>
</organism>
<feature type="compositionally biased region" description="Polar residues" evidence="3">
    <location>
        <begin position="521"/>
        <end position="531"/>
    </location>
</feature>
<dbReference type="AlphaFoldDB" id="A0A9Q5MYM6"/>
<gene>
    <name evidence="5" type="ORF">A7U60_g8605</name>
</gene>
<feature type="compositionally biased region" description="Basic and acidic residues" evidence="3">
    <location>
        <begin position="384"/>
        <end position="394"/>
    </location>
</feature>
<comment type="similarity">
    <text evidence="1">Belongs to the Cdt1 family.</text>
</comment>
<evidence type="ECO:0000256" key="1">
    <source>
        <dbReference type="ARBA" id="ARBA00008356"/>
    </source>
</evidence>
<reference evidence="5" key="1">
    <citation type="submission" date="2016-06" db="EMBL/GenBank/DDBJ databases">
        <title>Draft Genome sequence of the fungus Inonotus baumii.</title>
        <authorList>
            <person name="Zhu H."/>
            <person name="Lin W."/>
        </authorList>
    </citation>
    <scope>NUCLEOTIDE SEQUENCE</scope>
    <source>
        <strain evidence="5">821</strain>
    </source>
</reference>
<evidence type="ECO:0000256" key="3">
    <source>
        <dbReference type="SAM" id="MobiDB-lite"/>
    </source>
</evidence>
<dbReference type="InterPro" id="IPR038090">
    <property type="entry name" value="Cdt1_C_WH_dom_sf"/>
</dbReference>
<dbReference type="Gene3D" id="1.10.10.1420">
    <property type="entry name" value="DNA replication factor Cdt1, C-terminal WH domain"/>
    <property type="match status" value="1"/>
</dbReference>
<evidence type="ECO:0000313" key="6">
    <source>
        <dbReference type="Proteomes" id="UP000757232"/>
    </source>
</evidence>
<keyword evidence="2" id="KW-0131">Cell cycle</keyword>
<comment type="caution">
    <text evidence="5">The sequence shown here is derived from an EMBL/GenBank/DDBJ whole genome shotgun (WGS) entry which is preliminary data.</text>
</comment>
<evidence type="ECO:0000256" key="2">
    <source>
        <dbReference type="ARBA" id="ARBA00023306"/>
    </source>
</evidence>
<proteinExistence type="inferred from homology"/>
<feature type="compositionally biased region" description="Polar residues" evidence="3">
    <location>
        <begin position="328"/>
        <end position="346"/>
    </location>
</feature>
<dbReference type="Proteomes" id="UP000757232">
    <property type="component" value="Unassembled WGS sequence"/>
</dbReference>
<feature type="compositionally biased region" description="Polar residues" evidence="3">
    <location>
        <begin position="363"/>
        <end position="381"/>
    </location>
</feature>